<protein>
    <recommendedName>
        <fullName evidence="2">DUF8030 domain-containing protein</fullName>
    </recommendedName>
</protein>
<evidence type="ECO:0000313" key="3">
    <source>
        <dbReference type="EMBL" id="QCC56916.1"/>
    </source>
</evidence>
<evidence type="ECO:0000259" key="2">
    <source>
        <dbReference type="Pfam" id="PF26073"/>
    </source>
</evidence>
<feature type="region of interest" description="Disordered" evidence="1">
    <location>
        <begin position="1"/>
        <end position="26"/>
    </location>
</feature>
<keyword evidence="3" id="KW-0614">Plasmid</keyword>
<dbReference type="AlphaFoldDB" id="A0A4D6HUM5"/>
<geneLocation type="plasmid" evidence="3 4">
    <name>unnamed3</name>
</geneLocation>
<name>A0A4D6HUM5_9EURY</name>
<feature type="domain" description="DUF8030" evidence="2">
    <location>
        <begin position="45"/>
        <end position="144"/>
    </location>
</feature>
<dbReference type="EMBL" id="CP031308">
    <property type="protein sequence ID" value="QCC56916.1"/>
    <property type="molecule type" value="Genomic_DNA"/>
</dbReference>
<dbReference type="InterPro" id="IPR058343">
    <property type="entry name" value="DUF8030"/>
</dbReference>
<organism evidence="3 4">
    <name type="scientific">Natronorubrum bangense</name>
    <dbReference type="NCBI Taxonomy" id="61858"/>
    <lineage>
        <taxon>Archaea</taxon>
        <taxon>Methanobacteriati</taxon>
        <taxon>Methanobacteriota</taxon>
        <taxon>Stenosarchaea group</taxon>
        <taxon>Halobacteria</taxon>
        <taxon>Halobacteriales</taxon>
        <taxon>Natrialbaceae</taxon>
        <taxon>Natronorubrum</taxon>
    </lineage>
</organism>
<accession>A0A4D6HUM5</accession>
<dbReference type="RefSeq" id="WP_006065943.1">
    <property type="nucleotide sequence ID" value="NZ_CP031308.1"/>
</dbReference>
<gene>
    <name evidence="3" type="ORF">DV706_20480</name>
</gene>
<dbReference type="GeneID" id="39853658"/>
<dbReference type="KEGG" id="nbg:DV706_20480"/>
<sequence length="147" mass="16716">MSSEHEQQRSRPTGEQTKQPSEEPWADLELTLPHTRSPTAIVSFVECALVELTHEDVGAEFVSTSVAGVKRTQFIAVDDVGEEFKKRYLDERLGWHEATVSRKAVRDELVNRLSQRSSLVDEVGQNDVVTAQDRFQVKPVRELRVQK</sequence>
<reference evidence="3 4" key="1">
    <citation type="journal article" date="2019" name="Nat. Commun.">
        <title>A new type of DNA phosphorothioation-based antiviral system in archaea.</title>
        <authorList>
            <person name="Xiong L."/>
            <person name="Liu S."/>
            <person name="Chen S."/>
            <person name="Xiao Y."/>
            <person name="Zhu B."/>
            <person name="Gao Y."/>
            <person name="Zhang Y."/>
            <person name="Chen B."/>
            <person name="Luo J."/>
            <person name="Deng Z."/>
            <person name="Chen X."/>
            <person name="Wang L."/>
            <person name="Chen S."/>
        </authorList>
    </citation>
    <scope>NUCLEOTIDE SEQUENCE [LARGE SCALE GENOMIC DNA]</scope>
    <source>
        <strain evidence="3 4">JCM 10635</strain>
        <plasmid evidence="3 4">unnamed3</plasmid>
    </source>
</reference>
<evidence type="ECO:0000256" key="1">
    <source>
        <dbReference type="SAM" id="MobiDB-lite"/>
    </source>
</evidence>
<dbReference type="Proteomes" id="UP000296822">
    <property type="component" value="Plasmid unnamed3"/>
</dbReference>
<evidence type="ECO:0000313" key="4">
    <source>
        <dbReference type="Proteomes" id="UP000296822"/>
    </source>
</evidence>
<proteinExistence type="predicted"/>
<dbReference type="Pfam" id="PF26073">
    <property type="entry name" value="DUF8030"/>
    <property type="match status" value="1"/>
</dbReference>
<feature type="compositionally biased region" description="Polar residues" evidence="1">
    <location>
        <begin position="10"/>
        <end position="19"/>
    </location>
</feature>